<keyword evidence="1" id="KW-0472">Membrane</keyword>
<dbReference type="Pfam" id="PF21900">
    <property type="entry name" value="DUF6920"/>
    <property type="match status" value="1"/>
</dbReference>
<gene>
    <name evidence="2" type="ORF">LCGC14_1014630</name>
</gene>
<proteinExistence type="predicted"/>
<feature type="transmembrane region" description="Helical" evidence="1">
    <location>
        <begin position="82"/>
        <end position="99"/>
    </location>
</feature>
<evidence type="ECO:0000313" key="2">
    <source>
        <dbReference type="EMBL" id="KKN12620.1"/>
    </source>
</evidence>
<keyword evidence="1" id="KW-1133">Transmembrane helix</keyword>
<dbReference type="EMBL" id="LAZR01004012">
    <property type="protein sequence ID" value="KKN12620.1"/>
    <property type="molecule type" value="Genomic_DNA"/>
</dbReference>
<evidence type="ECO:0000256" key="1">
    <source>
        <dbReference type="SAM" id="Phobius"/>
    </source>
</evidence>
<feature type="transmembrane region" description="Helical" evidence="1">
    <location>
        <begin position="56"/>
        <end position="75"/>
    </location>
</feature>
<accession>A0A0F9MZ81</accession>
<dbReference type="InterPro" id="IPR054213">
    <property type="entry name" value="DUF6920"/>
</dbReference>
<feature type="transmembrane region" description="Helical" evidence="1">
    <location>
        <begin position="105"/>
        <end position="121"/>
    </location>
</feature>
<comment type="caution">
    <text evidence="2">The sequence shown here is derived from an EMBL/GenBank/DDBJ whole genome shotgun (WGS) entry which is preliminary data.</text>
</comment>
<sequence>MRSASHVRLIKSDETMKIVFGILLFIHGLIHFMGFAKAFDFGSMAHFTKEVSKPMGLLWSLTGLLFIVSGILYLMKKETWPMLALSAVVVSQILIFMVWKDAKFGTIANVVILLIGISGYGHHQFDKMIRTETKQLLQNIQAENLPVISKAAIDRLPEIVQKWMQSSGVVGKEKIVSVRLKQKGEMRTKPEGKWMPFTAEQYFNVKNPAFVWSTKVEFNSMVNMVGRDKLIDGKGEMLIKLSNVIPVVNEGNIEKINSGAMLRYMAEMVWFPSAALNDYIKWEPIDANSVRATFTLNGKSVSGVYEFSSEGNFKSFEADRYYGGKDDSKLEKWKVIASDYKEFNGVKIPNECSVIWKLEEGDFNWLNLEITELETE</sequence>
<protein>
    <submittedName>
        <fullName evidence="2">Uncharacterized protein</fullName>
    </submittedName>
</protein>
<name>A0A0F9MZ81_9ZZZZ</name>
<keyword evidence="1" id="KW-0812">Transmembrane</keyword>
<feature type="transmembrane region" description="Helical" evidence="1">
    <location>
        <begin position="18"/>
        <end position="36"/>
    </location>
</feature>
<organism evidence="2">
    <name type="scientific">marine sediment metagenome</name>
    <dbReference type="NCBI Taxonomy" id="412755"/>
    <lineage>
        <taxon>unclassified sequences</taxon>
        <taxon>metagenomes</taxon>
        <taxon>ecological metagenomes</taxon>
    </lineage>
</organism>
<dbReference type="AlphaFoldDB" id="A0A0F9MZ81"/>
<reference evidence="2" key="1">
    <citation type="journal article" date="2015" name="Nature">
        <title>Complex archaea that bridge the gap between prokaryotes and eukaryotes.</title>
        <authorList>
            <person name="Spang A."/>
            <person name="Saw J.H."/>
            <person name="Jorgensen S.L."/>
            <person name="Zaremba-Niedzwiedzka K."/>
            <person name="Martijn J."/>
            <person name="Lind A.E."/>
            <person name="van Eijk R."/>
            <person name="Schleper C."/>
            <person name="Guy L."/>
            <person name="Ettema T.J."/>
        </authorList>
    </citation>
    <scope>NUCLEOTIDE SEQUENCE</scope>
</reference>